<evidence type="ECO:0000313" key="2">
    <source>
        <dbReference type="EMBL" id="TFB04081.1"/>
    </source>
</evidence>
<name>A0ABY2H7G3_9HYPO</name>
<dbReference type="Proteomes" id="UP001642720">
    <property type="component" value="Unassembled WGS sequence"/>
</dbReference>
<sequence length="578" mass="58728">MIASSLLHGIRLLRSSTRRIITPQAVELELGRPLRHNLLLVGHDLFLAGVLDGRLGGRVCGLNGQDGGLDPALDAAVAPVGDDGHGGGGNVGDAAAAEPAALAGDLDEEVGGDVAVGCAGEERGDVVDVGELLQQVGGGGEAAQQEADGGDGVVNLLRGHGVEEDEVGVGLGGVLDGDEAAGLEGRAGREDDAGGVEQRQLAVDLDLADARRDAGLGAGRAGLGGVAPLAAHAAEQRVDDGALADVGVADDADGDGALQVAAGGVALERLEERSRGALNRQVAVAKDVRVGGRVRRPHRQRGEVPAQVDEPVAQHLGRDQVDLVEDQDQALAPRGGGHDAALDLARAGAFRVAGVEHVEHHVGLIDDLLEDLVKRLAGRGLASGNPCAVIRGVTVAVLALVVVVFHVIVAGSERLVVLCRRGASAGNEGGHGVRLVNVLVQVAVLIHLVLVRHLVVAHGILVLVLALGSARLGGLCHFFPPLGLLGLLGALLLNLLQHPLLVGEQVGDAGVLLQLGAPFRVLLGQLAVFSLLGGRGLLDLVAEAGCRPLGLWFCAGFLVSTMSGIDDSASSQMGPKID</sequence>
<keyword evidence="1" id="KW-0812">Transmembrane</keyword>
<organism evidence="2 3">
    <name type="scientific">Trichoderma ghanense</name>
    <dbReference type="NCBI Taxonomy" id="65468"/>
    <lineage>
        <taxon>Eukaryota</taxon>
        <taxon>Fungi</taxon>
        <taxon>Dikarya</taxon>
        <taxon>Ascomycota</taxon>
        <taxon>Pezizomycotina</taxon>
        <taxon>Sordariomycetes</taxon>
        <taxon>Hypocreomycetidae</taxon>
        <taxon>Hypocreales</taxon>
        <taxon>Hypocreaceae</taxon>
        <taxon>Trichoderma</taxon>
    </lineage>
</organism>
<accession>A0ABY2H7G3</accession>
<keyword evidence="1" id="KW-1133">Transmembrane helix</keyword>
<comment type="caution">
    <text evidence="2">The sequence shown here is derived from an EMBL/GenBank/DDBJ whole genome shotgun (WGS) entry which is preliminary data.</text>
</comment>
<dbReference type="RefSeq" id="XP_073560282.1">
    <property type="nucleotide sequence ID" value="XM_073700908.1"/>
</dbReference>
<feature type="transmembrane region" description="Helical" evidence="1">
    <location>
        <begin position="389"/>
        <end position="411"/>
    </location>
</feature>
<reference evidence="2 3" key="1">
    <citation type="submission" date="2018-01" db="EMBL/GenBank/DDBJ databases">
        <title>Genome characterization of the sugarcane-associated fungus Trichoderma ghanense CCMA-1212 and their application in lignocelulose bioconversion.</title>
        <authorList>
            <person name="Steindorff A.S."/>
            <person name="Mendes T.D."/>
            <person name="Vilela E.S.D."/>
            <person name="Rodrigues D.S."/>
            <person name="Formighieri E.F."/>
            <person name="Melo I.S."/>
            <person name="Favaro L.C.L."/>
        </authorList>
    </citation>
    <scope>NUCLEOTIDE SEQUENCE [LARGE SCALE GENOMIC DNA]</scope>
    <source>
        <strain evidence="2 3">CCMA-1212</strain>
    </source>
</reference>
<feature type="transmembrane region" description="Helical" evidence="1">
    <location>
        <begin position="456"/>
        <end position="475"/>
    </location>
</feature>
<keyword evidence="1" id="KW-0472">Membrane</keyword>
<evidence type="ECO:0000313" key="3">
    <source>
        <dbReference type="Proteomes" id="UP001642720"/>
    </source>
</evidence>
<protein>
    <submittedName>
        <fullName evidence="2">Uncharacterized protein</fullName>
    </submittedName>
</protein>
<feature type="transmembrane region" description="Helical" evidence="1">
    <location>
        <begin position="482"/>
        <end position="502"/>
    </location>
</feature>
<keyword evidence="3" id="KW-1185">Reference proteome</keyword>
<proteinExistence type="predicted"/>
<dbReference type="EMBL" id="PPTA01000004">
    <property type="protein sequence ID" value="TFB04081.1"/>
    <property type="molecule type" value="Genomic_DNA"/>
</dbReference>
<evidence type="ECO:0000256" key="1">
    <source>
        <dbReference type="SAM" id="Phobius"/>
    </source>
</evidence>
<gene>
    <name evidence="2" type="ORF">CCMA1212_003567</name>
</gene>
<dbReference type="GeneID" id="300575358"/>